<proteinExistence type="predicted"/>
<feature type="compositionally biased region" description="Low complexity" evidence="1">
    <location>
        <begin position="45"/>
        <end position="58"/>
    </location>
</feature>
<reference evidence="2" key="1">
    <citation type="submission" date="2021-01" db="EMBL/GenBank/DDBJ databases">
        <authorList>
            <person name="Corre E."/>
            <person name="Pelletier E."/>
            <person name="Niang G."/>
            <person name="Scheremetjew M."/>
            <person name="Finn R."/>
            <person name="Kale V."/>
            <person name="Holt S."/>
            <person name="Cochrane G."/>
            <person name="Meng A."/>
            <person name="Brown T."/>
            <person name="Cohen L."/>
        </authorList>
    </citation>
    <scope>NUCLEOTIDE SEQUENCE</scope>
    <source>
        <strain evidence="2">CCMP3328</strain>
    </source>
</reference>
<feature type="compositionally biased region" description="Polar residues" evidence="1">
    <location>
        <begin position="1"/>
        <end position="32"/>
    </location>
</feature>
<dbReference type="AlphaFoldDB" id="A0A7R9WNN7"/>
<feature type="compositionally biased region" description="Basic residues" evidence="1">
    <location>
        <begin position="64"/>
        <end position="73"/>
    </location>
</feature>
<feature type="region of interest" description="Disordered" evidence="1">
    <location>
        <begin position="1"/>
        <end position="146"/>
    </location>
</feature>
<evidence type="ECO:0000256" key="1">
    <source>
        <dbReference type="SAM" id="MobiDB-lite"/>
    </source>
</evidence>
<sequence length="213" mass="23135">MPTMFTRRNTSKGSFPSSGAQNPLGSFPSAANENIIPARHRTRTGSSDASFGGDSFVSLSTSSQRKRQGRFMKIRSSAQQKMQAMLNHRSSFPNSTSRMNLHNNAGGKSSSSISTVSTSSSASDHLHSTHSQQQQQHQQQQSQQQQQLLTGFEALDNPMRGTASAFDFTPLITTTNFAVDHTNTNNNETDVDWMESLYPDIPSSGSSDSALGL</sequence>
<name>A0A7R9WNN7_9STRA</name>
<protein>
    <submittedName>
        <fullName evidence="2">Uncharacterized protein</fullName>
    </submittedName>
</protein>
<gene>
    <name evidence="2" type="ORF">CAUS1442_LOCUS2554</name>
</gene>
<accession>A0A7R9WNN7</accession>
<organism evidence="2">
    <name type="scientific">Craspedostauros australis</name>
    <dbReference type="NCBI Taxonomy" id="1486917"/>
    <lineage>
        <taxon>Eukaryota</taxon>
        <taxon>Sar</taxon>
        <taxon>Stramenopiles</taxon>
        <taxon>Ochrophyta</taxon>
        <taxon>Bacillariophyta</taxon>
        <taxon>Bacillariophyceae</taxon>
        <taxon>Bacillariophycidae</taxon>
        <taxon>Naviculales</taxon>
        <taxon>Naviculaceae</taxon>
        <taxon>Craspedostauros</taxon>
    </lineage>
</organism>
<evidence type="ECO:0000313" key="2">
    <source>
        <dbReference type="EMBL" id="CAD8330456.1"/>
    </source>
</evidence>
<dbReference type="EMBL" id="HBEF01004108">
    <property type="protein sequence ID" value="CAD8330456.1"/>
    <property type="molecule type" value="Transcribed_RNA"/>
</dbReference>
<feature type="compositionally biased region" description="Polar residues" evidence="1">
    <location>
        <begin position="76"/>
        <end position="108"/>
    </location>
</feature>
<feature type="compositionally biased region" description="Low complexity" evidence="1">
    <location>
        <begin position="109"/>
        <end position="146"/>
    </location>
</feature>